<sequence length="552" mass="59870">MRILGVNAVFHDPAAALVVDGHTVAAAEEERFSRRKHGKEAVPFSAWELPVQSMRWCLEQAGLRPADLDAVAYSYDPSLADPEGPGQDRGWERLRLFYVERAPHFLATALPGLDPAKVSYVPHHVAHAASTGLAAPAEAGGGECAVFVADGRGESTSHLAGVYTGGHLEVLARQPLPESLGLVYEELTEHVGFHRSSDEYKVMALASYGEPTMLDRLRERIGYEGDGLVRASGVDWNSFADPCVPGQEPAKEHANLAASVQAAMEEALLGALGWLHEQTGSPNLTMAGGVALNCVANSRIARESPFERVWVQPASGDAGTALGGAMHMASLVEDHVAPMPGADLGRSWDEDELWRILREADVEFERPDDLADTVAEALEGDALVAWFQGRSEYGPRALGHRSLLANPANSGNLERLNRVKGREQFRPVAPMVAERRAPEIFSGGPLPSPYMLFVHDVHPDWRERIPAVVHVDGTARVQTVSPADDPLTSRLLERFEARSGLPVLVNTSLNTAGRPMVDSPRDALECFGSAPVDVLAIGPFVVRRHPRERVYR</sequence>
<dbReference type="GO" id="GO:0016740">
    <property type="term" value="F:transferase activity"/>
    <property type="evidence" value="ECO:0007669"/>
    <property type="project" value="UniProtKB-KW"/>
</dbReference>
<dbReference type="Pfam" id="PF02543">
    <property type="entry name" value="Carbam_trans_N"/>
    <property type="match status" value="2"/>
</dbReference>
<dbReference type="CDD" id="cd24098">
    <property type="entry name" value="ASKHA_NBD_TobZ_N"/>
    <property type="match status" value="1"/>
</dbReference>
<dbReference type="Gene3D" id="3.30.420.40">
    <property type="match status" value="2"/>
</dbReference>
<feature type="domain" description="Carbamoyltransferase C-terminal" evidence="3">
    <location>
        <begin position="375"/>
        <end position="544"/>
    </location>
</feature>
<evidence type="ECO:0000259" key="3">
    <source>
        <dbReference type="Pfam" id="PF16861"/>
    </source>
</evidence>
<accession>A0A7Z0BL10</accession>
<evidence type="ECO:0000313" key="4">
    <source>
        <dbReference type="EMBL" id="NYH54766.1"/>
    </source>
</evidence>
<dbReference type="OrthoDB" id="9780777at2"/>
<dbReference type="InterPro" id="IPR003696">
    <property type="entry name" value="Carbtransf_dom"/>
</dbReference>
<feature type="domain" description="Carbamoyltransferase" evidence="2">
    <location>
        <begin position="2"/>
        <end position="72"/>
    </location>
</feature>
<dbReference type="SUPFAM" id="SSF53067">
    <property type="entry name" value="Actin-like ATPase domain"/>
    <property type="match status" value="1"/>
</dbReference>
<reference evidence="6" key="2">
    <citation type="submission" date="2016-08" db="EMBL/GenBank/DDBJ databases">
        <authorList>
            <person name="Tokovenko B."/>
            <person name="Kalinowski J."/>
        </authorList>
    </citation>
    <scope>NUCLEOTIDE SEQUENCE [LARGE SCALE GENOMIC DNA]</scope>
    <source>
        <strain evidence="6">UTMC102</strain>
    </source>
</reference>
<comment type="caution">
    <text evidence="5">The sequence shown here is derived from an EMBL/GenBank/DDBJ whole genome shotgun (WGS) entry which is preliminary data.</text>
</comment>
<dbReference type="InterPro" id="IPR031730">
    <property type="entry name" value="Carbam_trans_C"/>
</dbReference>
<evidence type="ECO:0000313" key="6">
    <source>
        <dbReference type="Proteomes" id="UP000189004"/>
    </source>
</evidence>
<dbReference type="PANTHER" id="PTHR34847">
    <property type="entry name" value="NODULATION PROTEIN U"/>
    <property type="match status" value="1"/>
</dbReference>
<name>A0A1V3BY98_9ACTN</name>
<dbReference type="EC" id="2.1.3.-" evidence="4"/>
<organism evidence="5 6">
    <name type="scientific">Nocardiopsis sinuspersici</name>
    <dbReference type="NCBI Taxonomy" id="501010"/>
    <lineage>
        <taxon>Bacteria</taxon>
        <taxon>Bacillati</taxon>
        <taxon>Actinomycetota</taxon>
        <taxon>Actinomycetes</taxon>
        <taxon>Streptosporangiales</taxon>
        <taxon>Nocardiopsidaceae</taxon>
        <taxon>Nocardiopsis</taxon>
    </lineage>
</organism>
<accession>A0A1V3BY98</accession>
<comment type="similarity">
    <text evidence="1">Belongs to the NodU/CmcH family.</text>
</comment>
<dbReference type="Gene3D" id="3.90.870.20">
    <property type="entry name" value="Carbamoyltransferase, C-terminal domain"/>
    <property type="match status" value="1"/>
</dbReference>
<feature type="domain" description="Carbamoyltransferase" evidence="2">
    <location>
        <begin position="116"/>
        <end position="326"/>
    </location>
</feature>
<protein>
    <submittedName>
        <fullName evidence="5">Carbamoyltransferase</fullName>
        <ecNumber evidence="4">2.1.3.-</ecNumber>
    </submittedName>
</protein>
<dbReference type="Proteomes" id="UP000584931">
    <property type="component" value="Unassembled WGS sequence"/>
</dbReference>
<dbReference type="SUPFAM" id="SSF55821">
    <property type="entry name" value="YrdC/RibB"/>
    <property type="match status" value="1"/>
</dbReference>
<gene>
    <name evidence="4" type="ORF">HNR06_004355</name>
    <name evidence="5" type="ORF">NOSIN_06655</name>
</gene>
<dbReference type="InterPro" id="IPR051338">
    <property type="entry name" value="NodU/CmcH_Carbamoyltrnsfr"/>
</dbReference>
<proteinExistence type="inferred from homology"/>
<keyword evidence="5" id="KW-0808">Transferase</keyword>
<dbReference type="EMBL" id="MCOK01000001">
    <property type="protein sequence ID" value="OOC53524.1"/>
    <property type="molecule type" value="Genomic_DNA"/>
</dbReference>
<dbReference type="AlphaFoldDB" id="A0A1V3BY98"/>
<reference evidence="5" key="1">
    <citation type="submission" date="2016-08" db="EMBL/GenBank/DDBJ databases">
        <authorList>
            <person name="Seilhamer J.J."/>
        </authorList>
    </citation>
    <scope>NUCLEOTIDE SEQUENCE [LARGE SCALE GENOMIC DNA]</scope>
    <source>
        <strain evidence="5">UTMC102</strain>
    </source>
</reference>
<dbReference type="InterPro" id="IPR038152">
    <property type="entry name" value="Carbam_trans_C_sf"/>
</dbReference>
<evidence type="ECO:0000259" key="2">
    <source>
        <dbReference type="Pfam" id="PF02543"/>
    </source>
</evidence>
<dbReference type="InterPro" id="IPR043129">
    <property type="entry name" value="ATPase_NBD"/>
</dbReference>
<evidence type="ECO:0000313" key="7">
    <source>
        <dbReference type="Proteomes" id="UP000584931"/>
    </source>
</evidence>
<dbReference type="STRING" id="501010.NOSIN_06655"/>
<evidence type="ECO:0000313" key="5">
    <source>
        <dbReference type="EMBL" id="OOC53524.1"/>
    </source>
</evidence>
<reference evidence="4 7" key="3">
    <citation type="submission" date="2020-07" db="EMBL/GenBank/DDBJ databases">
        <title>Sequencing the genomes of 1000 actinobacteria strains.</title>
        <authorList>
            <person name="Klenk H.-P."/>
        </authorList>
    </citation>
    <scope>NUCLEOTIDE SEQUENCE [LARGE SCALE GENOMIC DNA]</scope>
    <source>
        <strain evidence="4 7">DSM 45278</strain>
    </source>
</reference>
<dbReference type="PANTHER" id="PTHR34847:SF1">
    <property type="entry name" value="NODULATION PROTEIN U"/>
    <property type="match status" value="1"/>
</dbReference>
<dbReference type="EMBL" id="JACCHL010000001">
    <property type="protein sequence ID" value="NYH54766.1"/>
    <property type="molecule type" value="Genomic_DNA"/>
</dbReference>
<dbReference type="Pfam" id="PF16861">
    <property type="entry name" value="Carbam_trans_C"/>
    <property type="match status" value="1"/>
</dbReference>
<dbReference type="InterPro" id="IPR017945">
    <property type="entry name" value="DHBP_synth_RibB-like_a/b_dom"/>
</dbReference>
<dbReference type="Proteomes" id="UP000189004">
    <property type="component" value="Unassembled WGS sequence"/>
</dbReference>
<dbReference type="RefSeq" id="WP_077689905.1">
    <property type="nucleotide sequence ID" value="NZ_JACCHL010000001.1"/>
</dbReference>
<evidence type="ECO:0000256" key="1">
    <source>
        <dbReference type="ARBA" id="ARBA00006129"/>
    </source>
</evidence>
<keyword evidence="6" id="KW-1185">Reference proteome</keyword>